<dbReference type="PRINTS" id="PR00037">
    <property type="entry name" value="HTHLACR"/>
</dbReference>
<dbReference type="Pfam" id="PF08220">
    <property type="entry name" value="HTH_DeoR"/>
    <property type="match status" value="1"/>
</dbReference>
<dbReference type="SUPFAM" id="SSF100950">
    <property type="entry name" value="NagB/RpiA/CoA transferase-like"/>
    <property type="match status" value="1"/>
</dbReference>
<dbReference type="GO" id="GO:0003700">
    <property type="term" value="F:DNA-binding transcription factor activity"/>
    <property type="evidence" value="ECO:0007669"/>
    <property type="project" value="InterPro"/>
</dbReference>
<keyword evidence="2" id="KW-0804">Transcription</keyword>
<evidence type="ECO:0000313" key="4">
    <source>
        <dbReference type="EMBL" id="OXS42008.1"/>
    </source>
</evidence>
<dbReference type="SMART" id="SM01134">
    <property type="entry name" value="DeoRC"/>
    <property type="match status" value="1"/>
</dbReference>
<dbReference type="PANTHER" id="PTHR30363">
    <property type="entry name" value="HTH-TYPE TRANSCRIPTIONAL REGULATOR SRLR-RELATED"/>
    <property type="match status" value="1"/>
</dbReference>
<evidence type="ECO:0000313" key="5">
    <source>
        <dbReference type="Proteomes" id="UP000215261"/>
    </source>
</evidence>
<evidence type="ECO:0000256" key="1">
    <source>
        <dbReference type="ARBA" id="ARBA00023015"/>
    </source>
</evidence>
<dbReference type="InterPro" id="IPR036390">
    <property type="entry name" value="WH_DNA-bd_sf"/>
</dbReference>
<sequence length="255" mass="28349">MKNSNKVIQKRREQIIKILQSIESSTISELSDKLSVSEMTIRRDCTVLSSMGLIEQTFGKISILPENDEANNDITALHSIRNKIAQKAANFIENGQIIFINTSATAIQTIKFLTDKTFIILTNNLKALEFTYNPESTLFLAGGEVRTPKKALVGDLAFNSFHTMRADVGIIGCTGLDSEMGISTSQIHEARINREIIKNSAKLILVADYRKIGTPSNFSIGNFDDIDLLITDSFANEETLRLLRKRGVEVIQVPI</sequence>
<dbReference type="PANTHER" id="PTHR30363:SF44">
    <property type="entry name" value="AGA OPERON TRANSCRIPTIONAL REPRESSOR-RELATED"/>
    <property type="match status" value="1"/>
</dbReference>
<evidence type="ECO:0000259" key="3">
    <source>
        <dbReference type="PROSITE" id="PS51000"/>
    </source>
</evidence>
<evidence type="ECO:0000256" key="2">
    <source>
        <dbReference type="ARBA" id="ARBA00023163"/>
    </source>
</evidence>
<organism evidence="4 5">
    <name type="scientific">Ligilactobacillus agilis</name>
    <dbReference type="NCBI Taxonomy" id="1601"/>
    <lineage>
        <taxon>Bacteria</taxon>
        <taxon>Bacillati</taxon>
        <taxon>Bacillota</taxon>
        <taxon>Bacilli</taxon>
        <taxon>Lactobacillales</taxon>
        <taxon>Lactobacillaceae</taxon>
        <taxon>Ligilactobacillus</taxon>
    </lineage>
</organism>
<proteinExistence type="predicted"/>
<dbReference type="AlphaFoldDB" id="A0A231PVS0"/>
<dbReference type="EMBL" id="LUGO01000018">
    <property type="protein sequence ID" value="OXS42008.1"/>
    <property type="molecule type" value="Genomic_DNA"/>
</dbReference>
<dbReference type="PROSITE" id="PS51000">
    <property type="entry name" value="HTH_DEOR_2"/>
    <property type="match status" value="1"/>
</dbReference>
<gene>
    <name evidence="4" type="ORF">AYP69_10910</name>
</gene>
<dbReference type="SMART" id="SM00420">
    <property type="entry name" value="HTH_DEOR"/>
    <property type="match status" value="1"/>
</dbReference>
<dbReference type="Proteomes" id="UP000215261">
    <property type="component" value="Unassembled WGS sequence"/>
</dbReference>
<dbReference type="Gene3D" id="1.10.10.10">
    <property type="entry name" value="Winged helix-like DNA-binding domain superfamily/Winged helix DNA-binding domain"/>
    <property type="match status" value="1"/>
</dbReference>
<dbReference type="RefSeq" id="WP_089144447.1">
    <property type="nucleotide sequence ID" value="NZ_BLAP01000050.1"/>
</dbReference>
<dbReference type="InterPro" id="IPR001034">
    <property type="entry name" value="DeoR_HTH"/>
</dbReference>
<dbReference type="SUPFAM" id="SSF46785">
    <property type="entry name" value="Winged helix' DNA-binding domain"/>
    <property type="match status" value="1"/>
</dbReference>
<keyword evidence="1" id="KW-0805">Transcription regulation</keyword>
<dbReference type="Gene3D" id="3.40.50.1360">
    <property type="match status" value="1"/>
</dbReference>
<reference evidence="4 5" key="1">
    <citation type="submission" date="2016-03" db="EMBL/GenBank/DDBJ databases">
        <title>Sequencing of Lactobacillus Species from Commercial Turkeys.</title>
        <authorList>
            <person name="Johnson T.J."/>
            <person name="Youmans B.P."/>
            <person name="Case K.A."/>
        </authorList>
    </citation>
    <scope>NUCLEOTIDE SEQUENCE [LARGE SCALE GENOMIC DNA]</scope>
    <source>
        <strain evidence="4 5">UMNLA1</strain>
    </source>
</reference>
<comment type="caution">
    <text evidence="4">The sequence shown here is derived from an EMBL/GenBank/DDBJ whole genome shotgun (WGS) entry which is preliminary data.</text>
</comment>
<dbReference type="InterPro" id="IPR037171">
    <property type="entry name" value="NagB/RpiA_transferase-like"/>
</dbReference>
<feature type="domain" description="HTH deoR-type" evidence="3">
    <location>
        <begin position="8"/>
        <end position="63"/>
    </location>
</feature>
<accession>A0A231PVS0</accession>
<dbReference type="InterPro" id="IPR014036">
    <property type="entry name" value="DeoR-like_C"/>
</dbReference>
<protein>
    <submittedName>
        <fullName evidence="4">DeoR family transcriptional regulator</fullName>
    </submittedName>
</protein>
<dbReference type="Pfam" id="PF00455">
    <property type="entry name" value="DeoRC"/>
    <property type="match status" value="1"/>
</dbReference>
<name>A0A231PVS0_9LACO</name>
<dbReference type="InterPro" id="IPR036388">
    <property type="entry name" value="WH-like_DNA-bd_sf"/>
</dbReference>
<dbReference type="InterPro" id="IPR050313">
    <property type="entry name" value="Carb_Metab_HTH_regulators"/>
</dbReference>